<feature type="region of interest" description="Disordered" evidence="1">
    <location>
        <begin position="1"/>
        <end position="50"/>
    </location>
</feature>
<reference evidence="2" key="1">
    <citation type="submission" date="2022-03" db="EMBL/GenBank/DDBJ databases">
        <authorList>
            <person name="Martin H S."/>
        </authorList>
    </citation>
    <scope>NUCLEOTIDE SEQUENCE</scope>
</reference>
<feature type="compositionally biased region" description="Basic and acidic residues" evidence="1">
    <location>
        <begin position="21"/>
        <end position="31"/>
    </location>
</feature>
<accession>A0ABN8I7C6</accession>
<dbReference type="Proteomes" id="UP000837857">
    <property type="component" value="Chromosome 19"/>
</dbReference>
<gene>
    <name evidence="2" type="ORF">IPOD504_LOCUS6844</name>
</gene>
<evidence type="ECO:0000256" key="1">
    <source>
        <dbReference type="SAM" id="MobiDB-lite"/>
    </source>
</evidence>
<name>A0ABN8I7C6_9NEOP</name>
<dbReference type="EMBL" id="OW152831">
    <property type="protein sequence ID" value="CAH2049469.1"/>
    <property type="molecule type" value="Genomic_DNA"/>
</dbReference>
<feature type="non-terminal residue" evidence="2">
    <location>
        <position position="1"/>
    </location>
</feature>
<organism evidence="2 3">
    <name type="scientific">Iphiclides podalirius</name>
    <name type="common">scarce swallowtail</name>
    <dbReference type="NCBI Taxonomy" id="110791"/>
    <lineage>
        <taxon>Eukaryota</taxon>
        <taxon>Metazoa</taxon>
        <taxon>Ecdysozoa</taxon>
        <taxon>Arthropoda</taxon>
        <taxon>Hexapoda</taxon>
        <taxon>Insecta</taxon>
        <taxon>Pterygota</taxon>
        <taxon>Neoptera</taxon>
        <taxon>Endopterygota</taxon>
        <taxon>Lepidoptera</taxon>
        <taxon>Glossata</taxon>
        <taxon>Ditrysia</taxon>
        <taxon>Papilionoidea</taxon>
        <taxon>Papilionidae</taxon>
        <taxon>Papilioninae</taxon>
        <taxon>Iphiclides</taxon>
    </lineage>
</organism>
<evidence type="ECO:0000313" key="3">
    <source>
        <dbReference type="Proteomes" id="UP000837857"/>
    </source>
</evidence>
<sequence length="172" mass="18616">MLSDDRPLAQAKLTHAPSFPRSHDRGEHLHTDGTIQFTRLPDPTRSSGSVDVRCPLGRGNNARHANIILSPAPHKTIANKELSHSTASEHFDSVGSEKCLKDHLAGTRVKLASAGENNPCCVRIKRNPNADRARHNQFALCARMLCADNGPLSPVFGAECHGNGCEETGRRG</sequence>
<keyword evidence="3" id="KW-1185">Reference proteome</keyword>
<protein>
    <submittedName>
        <fullName evidence="2">Uncharacterized protein</fullName>
    </submittedName>
</protein>
<evidence type="ECO:0000313" key="2">
    <source>
        <dbReference type="EMBL" id="CAH2049469.1"/>
    </source>
</evidence>
<proteinExistence type="predicted"/>